<accession>A0AAV5WWK8</accession>
<feature type="chain" id="PRO_5043574103" evidence="2">
    <location>
        <begin position="25"/>
        <end position="165"/>
    </location>
</feature>
<feature type="signal peptide" evidence="2">
    <location>
        <begin position="1"/>
        <end position="24"/>
    </location>
</feature>
<evidence type="ECO:0000313" key="4">
    <source>
        <dbReference type="Proteomes" id="UP001432322"/>
    </source>
</evidence>
<evidence type="ECO:0000313" key="3">
    <source>
        <dbReference type="EMBL" id="GMT34995.1"/>
    </source>
</evidence>
<reference evidence="3" key="1">
    <citation type="submission" date="2023-10" db="EMBL/GenBank/DDBJ databases">
        <title>Genome assembly of Pristionchus species.</title>
        <authorList>
            <person name="Yoshida K."/>
            <person name="Sommer R.J."/>
        </authorList>
    </citation>
    <scope>NUCLEOTIDE SEQUENCE</scope>
    <source>
        <strain evidence="3">RS5133</strain>
    </source>
</reference>
<feature type="region of interest" description="Disordered" evidence="1">
    <location>
        <begin position="48"/>
        <end position="70"/>
    </location>
</feature>
<name>A0AAV5WWK8_9BILA</name>
<feature type="compositionally biased region" description="Basic and acidic residues" evidence="1">
    <location>
        <begin position="48"/>
        <end position="62"/>
    </location>
</feature>
<keyword evidence="4" id="KW-1185">Reference proteome</keyword>
<evidence type="ECO:0000256" key="1">
    <source>
        <dbReference type="SAM" id="MobiDB-lite"/>
    </source>
</evidence>
<gene>
    <name evidence="3" type="ORF">PFISCL1PPCAC_26292</name>
</gene>
<sequence length="165" mass="19093">MKLTVISLLLFVAIPEVIPQFSNAEDVYFPGLVKPVEDASMFSHAKEYKQDPDSEEIAKRPTSESPLLRKVTGIPMEYNDEYNAKPRTSNPQRNWHDVDAFGHVRSPQEKEFRNQFSQTQRAYSEYQRKVKEGLNVTQADNPYSIHYKFRAREGTLKIGIDLDLQ</sequence>
<comment type="caution">
    <text evidence="3">The sequence shown here is derived from an EMBL/GenBank/DDBJ whole genome shotgun (WGS) entry which is preliminary data.</text>
</comment>
<evidence type="ECO:0000256" key="2">
    <source>
        <dbReference type="SAM" id="SignalP"/>
    </source>
</evidence>
<protein>
    <submittedName>
        <fullName evidence="3">Uncharacterized protein</fullName>
    </submittedName>
</protein>
<keyword evidence="2" id="KW-0732">Signal</keyword>
<organism evidence="3 4">
    <name type="scientific">Pristionchus fissidentatus</name>
    <dbReference type="NCBI Taxonomy" id="1538716"/>
    <lineage>
        <taxon>Eukaryota</taxon>
        <taxon>Metazoa</taxon>
        <taxon>Ecdysozoa</taxon>
        <taxon>Nematoda</taxon>
        <taxon>Chromadorea</taxon>
        <taxon>Rhabditida</taxon>
        <taxon>Rhabditina</taxon>
        <taxon>Diplogasteromorpha</taxon>
        <taxon>Diplogasteroidea</taxon>
        <taxon>Neodiplogasteridae</taxon>
        <taxon>Pristionchus</taxon>
    </lineage>
</organism>
<proteinExistence type="predicted"/>
<dbReference type="EMBL" id="BTSY01000007">
    <property type="protein sequence ID" value="GMT34995.1"/>
    <property type="molecule type" value="Genomic_DNA"/>
</dbReference>
<dbReference type="AlphaFoldDB" id="A0AAV5WWK8"/>
<dbReference type="Proteomes" id="UP001432322">
    <property type="component" value="Unassembled WGS sequence"/>
</dbReference>